<evidence type="ECO:0000256" key="4">
    <source>
        <dbReference type="ARBA" id="ARBA00040604"/>
    </source>
</evidence>
<dbReference type="AlphaFoldDB" id="A0A8X8D4D4"/>
<protein>
    <recommendedName>
        <fullName evidence="4">Oxidation resistance protein 1</fullName>
    </recommendedName>
</protein>
<gene>
    <name evidence="7" type="ORF">POTOM_018848</name>
</gene>
<evidence type="ECO:0000256" key="1">
    <source>
        <dbReference type="ARBA" id="ARBA00004173"/>
    </source>
</evidence>
<dbReference type="PANTHER" id="PTHR23354">
    <property type="entry name" value="NUCLEOLAR PROTEIN 7/ESTROGEN RECEPTOR COACTIVATOR-RELATED"/>
    <property type="match status" value="1"/>
</dbReference>
<comment type="caution">
    <text evidence="7">The sequence shown here is derived from an EMBL/GenBank/DDBJ whole genome shotgun (WGS) entry which is preliminary data.</text>
</comment>
<dbReference type="InterPro" id="IPR006571">
    <property type="entry name" value="TLDc_dom"/>
</dbReference>
<dbReference type="Proteomes" id="UP000886885">
    <property type="component" value="Chromosome 5A"/>
</dbReference>
<dbReference type="EMBL" id="JAAWWB010000009">
    <property type="protein sequence ID" value="KAG6775399.1"/>
    <property type="molecule type" value="Genomic_DNA"/>
</dbReference>
<sequence>MGKQQKSLRSKSVHFVSDLTTVILNPISDKPSKHSTPRPHPLPEDASESKTSQLESITEEDTGHVAEEPDTSSFTAFLFSLLTSSESGNNAKLDKQNDNSDQMDDQLSRNVAKESGTKKGLLSRAKHSLGAIYQATRIDRYQSQEHKENSDLKIADDNDGDAVEIKSMLKQNMKEPVALGDISDISEPSLLLSEKAMSTLYVSLPALVQGRKWLLLYSTWRHGISLSTLYRRSMLWPGPCLLAVGDRKGAVFGGLVEAPLRPTNKKYQGSNSTFVFTNTPGHPVIFRPTVFFSGSFEMLGDIMFWNLCLKYESQSQDHVKLHDACQKGANRYFTLCSTDFLAIGGGGHFALYLDSDLLNGSSSVSETYGNPCLAHSEDFEVKEVELWGFVHSSKYEEILALSRTEAPGICRF</sequence>
<evidence type="ECO:0000259" key="6">
    <source>
        <dbReference type="PROSITE" id="PS51886"/>
    </source>
</evidence>
<dbReference type="Pfam" id="PF07534">
    <property type="entry name" value="TLD"/>
    <property type="match status" value="2"/>
</dbReference>
<comment type="similarity">
    <text evidence="2">Belongs to the OXR1 family.</text>
</comment>
<feature type="domain" description="TLDc" evidence="6">
    <location>
        <begin position="190"/>
        <end position="390"/>
    </location>
</feature>
<organism evidence="7 8">
    <name type="scientific">Populus tomentosa</name>
    <name type="common">Chinese white poplar</name>
    <dbReference type="NCBI Taxonomy" id="118781"/>
    <lineage>
        <taxon>Eukaryota</taxon>
        <taxon>Viridiplantae</taxon>
        <taxon>Streptophyta</taxon>
        <taxon>Embryophyta</taxon>
        <taxon>Tracheophyta</taxon>
        <taxon>Spermatophyta</taxon>
        <taxon>Magnoliopsida</taxon>
        <taxon>eudicotyledons</taxon>
        <taxon>Gunneridae</taxon>
        <taxon>Pentapetalae</taxon>
        <taxon>rosids</taxon>
        <taxon>fabids</taxon>
        <taxon>Malpighiales</taxon>
        <taxon>Salicaceae</taxon>
        <taxon>Saliceae</taxon>
        <taxon>Populus</taxon>
    </lineage>
</organism>
<evidence type="ECO:0000313" key="7">
    <source>
        <dbReference type="EMBL" id="KAG6775399.1"/>
    </source>
</evidence>
<keyword evidence="3" id="KW-0496">Mitochondrion</keyword>
<name>A0A8X8D4D4_POPTO</name>
<dbReference type="SMART" id="SM00584">
    <property type="entry name" value="TLDc"/>
    <property type="match status" value="1"/>
</dbReference>
<comment type="subcellular location">
    <subcellularLocation>
        <location evidence="1">Mitochondrion</location>
    </subcellularLocation>
</comment>
<dbReference type="PROSITE" id="PS51886">
    <property type="entry name" value="TLDC"/>
    <property type="match status" value="1"/>
</dbReference>
<dbReference type="PANTHER" id="PTHR23354:SF62">
    <property type="entry name" value="MUSTARD, ISOFORM V"/>
    <property type="match status" value="1"/>
</dbReference>
<evidence type="ECO:0000256" key="5">
    <source>
        <dbReference type="SAM" id="MobiDB-lite"/>
    </source>
</evidence>
<feature type="region of interest" description="Disordered" evidence="5">
    <location>
        <begin position="24"/>
        <end position="70"/>
    </location>
</feature>
<reference evidence="7" key="1">
    <citation type="journal article" date="2020" name="bioRxiv">
        <title>Hybrid origin of Populus tomentosa Carr. identified through genome sequencing and phylogenomic analysis.</title>
        <authorList>
            <person name="An X."/>
            <person name="Gao K."/>
            <person name="Chen Z."/>
            <person name="Li J."/>
            <person name="Yang X."/>
            <person name="Yang X."/>
            <person name="Zhou J."/>
            <person name="Guo T."/>
            <person name="Zhao T."/>
            <person name="Huang S."/>
            <person name="Miao D."/>
            <person name="Khan W.U."/>
            <person name="Rao P."/>
            <person name="Ye M."/>
            <person name="Lei B."/>
            <person name="Liao W."/>
            <person name="Wang J."/>
            <person name="Ji L."/>
            <person name="Li Y."/>
            <person name="Guo B."/>
            <person name="Mustafa N.S."/>
            <person name="Li S."/>
            <person name="Yun Q."/>
            <person name="Keller S.R."/>
            <person name="Mao J."/>
            <person name="Zhang R."/>
            <person name="Strauss S.H."/>
        </authorList>
    </citation>
    <scope>NUCLEOTIDE SEQUENCE</scope>
    <source>
        <strain evidence="7">GM15</strain>
        <tissue evidence="7">Leaf</tissue>
    </source>
</reference>
<evidence type="ECO:0000256" key="3">
    <source>
        <dbReference type="ARBA" id="ARBA00023128"/>
    </source>
</evidence>
<dbReference type="GO" id="GO:0005739">
    <property type="term" value="C:mitochondrion"/>
    <property type="evidence" value="ECO:0007669"/>
    <property type="project" value="UniProtKB-SubCell"/>
</dbReference>
<evidence type="ECO:0000256" key="2">
    <source>
        <dbReference type="ARBA" id="ARBA00009540"/>
    </source>
</evidence>
<proteinExistence type="inferred from homology"/>
<accession>A0A8X8D4D4</accession>
<keyword evidence="8" id="KW-1185">Reference proteome</keyword>
<dbReference type="OrthoDB" id="26679at2759"/>
<evidence type="ECO:0000313" key="8">
    <source>
        <dbReference type="Proteomes" id="UP000886885"/>
    </source>
</evidence>